<feature type="transmembrane region" description="Helical" evidence="2">
    <location>
        <begin position="301"/>
        <end position="324"/>
    </location>
</feature>
<dbReference type="RefSeq" id="WP_214534782.1">
    <property type="nucleotide sequence ID" value="NZ_JAHFVK010000001.1"/>
</dbReference>
<feature type="compositionally biased region" description="Basic and acidic residues" evidence="1">
    <location>
        <begin position="455"/>
        <end position="464"/>
    </location>
</feature>
<dbReference type="PANTHER" id="PTHR34978">
    <property type="entry name" value="POSSIBLE SENSOR-TRANSDUCER PROTEIN BLAR"/>
    <property type="match status" value="1"/>
</dbReference>
<keyword evidence="2" id="KW-0472">Membrane</keyword>
<dbReference type="PANTHER" id="PTHR34978:SF3">
    <property type="entry name" value="SLR0241 PROTEIN"/>
    <property type="match status" value="1"/>
</dbReference>
<dbReference type="InterPro" id="IPR052173">
    <property type="entry name" value="Beta-lactam_resp_regulator"/>
</dbReference>
<keyword evidence="2" id="KW-1133">Transmembrane helix</keyword>
<sequence length="539" mass="59472">MSGWLIDTLIYTGLLIALVLVLRRPVGRTFGPQLAYGLWALPFLRLLLPPIVLPASFRPEVEPVPVTAMAIDVQWIDYAPPVDVVALPAPVTSVAPSVPAAVVWEWPTLGEAALAVWFGGALAFLAWRIVMYRKMRREVLADARPVGEIGNIRLIETPMITAPVAFGVLDKVIALPPLFMAQPDLPARDLAIEHELSHHRANDLLANFAAQALLAVHWFNPLAWLGWRAMRRDQEAACDARVLNGRGREERAIYAALIADIAAGPRLALAAPMACPVLGERSIVHRLRSLSMGDISERRRWLGRGLIATGALALPLTASISYAAGAQEPEAPLPPEAPAAVEPPIPPEAPLAPEAPLPPEAPQAGQAPVQHFELRHEGAGRAPEVRQFTLRREPGAHGTLPDMPQMPRMEVQALGTPSDPDFGQKMEAWGKEMEKWGEEWGEKYAELMEKQAEQWAEAGRRAEPEVVQSCNPSERRRNRTSDGRQRIVICERDYQMAAASGLRQARASIARNPQISEEVRREVLDDLDDEIRRIENERE</sequence>
<accession>A0ABS5W1H1</accession>
<evidence type="ECO:0000313" key="5">
    <source>
        <dbReference type="Proteomes" id="UP000811255"/>
    </source>
</evidence>
<feature type="region of interest" description="Disordered" evidence="1">
    <location>
        <begin position="328"/>
        <end position="366"/>
    </location>
</feature>
<keyword evidence="2" id="KW-0812">Transmembrane</keyword>
<feature type="transmembrane region" description="Helical" evidence="2">
    <location>
        <begin position="6"/>
        <end position="22"/>
    </location>
</feature>
<feature type="transmembrane region" description="Helical" evidence="2">
    <location>
        <begin position="112"/>
        <end position="130"/>
    </location>
</feature>
<feature type="domain" description="Peptidase M56" evidence="3">
    <location>
        <begin position="6"/>
        <end position="288"/>
    </location>
</feature>
<feature type="transmembrane region" description="Helical" evidence="2">
    <location>
        <begin position="34"/>
        <end position="53"/>
    </location>
</feature>
<evidence type="ECO:0000259" key="3">
    <source>
        <dbReference type="Pfam" id="PF05569"/>
    </source>
</evidence>
<feature type="region of interest" description="Disordered" evidence="1">
    <location>
        <begin position="455"/>
        <end position="482"/>
    </location>
</feature>
<dbReference type="CDD" id="cd07341">
    <property type="entry name" value="M56_BlaR1_MecR1_like"/>
    <property type="match status" value="1"/>
</dbReference>
<name>A0ABS5W1H1_9SPHN</name>
<reference evidence="4 5" key="1">
    <citation type="submission" date="2021-05" db="EMBL/GenBank/DDBJ databases">
        <title>Croceibacterium sp. LX-88 genome sequence.</title>
        <authorList>
            <person name="Luo X."/>
        </authorList>
    </citation>
    <scope>NUCLEOTIDE SEQUENCE [LARGE SCALE GENOMIC DNA]</scope>
    <source>
        <strain evidence="4 5">LX-88</strain>
    </source>
</reference>
<dbReference type="EMBL" id="JAHFVK010000001">
    <property type="protein sequence ID" value="MBT2133544.1"/>
    <property type="molecule type" value="Genomic_DNA"/>
</dbReference>
<dbReference type="Pfam" id="PF05569">
    <property type="entry name" value="Peptidase_M56"/>
    <property type="match status" value="1"/>
</dbReference>
<proteinExistence type="predicted"/>
<gene>
    <name evidence="4" type="ORF">KK137_04270</name>
</gene>
<evidence type="ECO:0000256" key="1">
    <source>
        <dbReference type="SAM" id="MobiDB-lite"/>
    </source>
</evidence>
<feature type="compositionally biased region" description="Basic and acidic residues" evidence="1">
    <location>
        <begin position="473"/>
        <end position="482"/>
    </location>
</feature>
<evidence type="ECO:0000313" key="4">
    <source>
        <dbReference type="EMBL" id="MBT2133544.1"/>
    </source>
</evidence>
<dbReference type="InterPro" id="IPR008756">
    <property type="entry name" value="Peptidase_M56"/>
</dbReference>
<evidence type="ECO:0000256" key="2">
    <source>
        <dbReference type="SAM" id="Phobius"/>
    </source>
</evidence>
<dbReference type="Proteomes" id="UP000811255">
    <property type="component" value="Unassembled WGS sequence"/>
</dbReference>
<comment type="caution">
    <text evidence="4">The sequence shown here is derived from an EMBL/GenBank/DDBJ whole genome shotgun (WGS) entry which is preliminary data.</text>
</comment>
<feature type="compositionally biased region" description="Pro residues" evidence="1">
    <location>
        <begin position="331"/>
        <end position="361"/>
    </location>
</feature>
<keyword evidence="5" id="KW-1185">Reference proteome</keyword>
<protein>
    <recommendedName>
        <fullName evidence="3">Peptidase M56 domain-containing protein</fullName>
    </recommendedName>
</protein>
<organism evidence="4 5">
    <name type="scientific">Croceibacterium selenioxidans</name>
    <dbReference type="NCBI Taxonomy" id="2838833"/>
    <lineage>
        <taxon>Bacteria</taxon>
        <taxon>Pseudomonadati</taxon>
        <taxon>Pseudomonadota</taxon>
        <taxon>Alphaproteobacteria</taxon>
        <taxon>Sphingomonadales</taxon>
        <taxon>Erythrobacteraceae</taxon>
        <taxon>Croceibacterium</taxon>
    </lineage>
</organism>